<gene>
    <name evidence="10" type="ORF">glysoja_026343</name>
</gene>
<dbReference type="PROSITE" id="PS00502">
    <property type="entry name" value="POLYGALACTURONASE"/>
    <property type="match status" value="1"/>
</dbReference>
<keyword evidence="4" id="KW-0964">Secreted</keyword>
<keyword evidence="7" id="KW-0961">Cell wall biogenesis/degradation</keyword>
<dbReference type="EC" id="3.2.1.15" evidence="10"/>
<evidence type="ECO:0000256" key="2">
    <source>
        <dbReference type="ARBA" id="ARBA00008834"/>
    </source>
</evidence>
<dbReference type="EMBL" id="KN650166">
    <property type="protein sequence ID" value="KHN32449.1"/>
    <property type="molecule type" value="Genomic_DNA"/>
</dbReference>
<evidence type="ECO:0000256" key="6">
    <source>
        <dbReference type="ARBA" id="ARBA00023295"/>
    </source>
</evidence>
<sequence length="408" mass="44269">MVCAMKNGAATLKVPPGKTFMLKPLQFSGPCSFSSVHFQLEGDVVAPKSTEAWKGQDSSKWIDFSNVDGLIIDGGGQIDGSGSVWWNSCKVSFTFYCISYIHIQNWDTRSILGVFFTLLMLFYLQVKSCSRPTVRYTCTQFLWCNGVEIFLHKSFIYVMQALSIHNCNNLQLTGTRHLNSARNHISINNSNHTHIFNVTITAPQDSPNTDGIDVSQSSYILIQRSTIATGDDCIAMNSGTSYVNITGITCGPGHGISVGSLGKKGTCQTVEHVHVSNCNFKGADNGMRIKTWPGGCGYARNIKFEHIVLTNTKNPIIIDQDYENVQNEDKKQTSEVQISGVTYRYVNGTCNSETAIILNCGAGAGCTDIFMDLVNITSTSSGSNVLASCNNAHGVAASTSPPVSCLSL</sequence>
<dbReference type="GO" id="GO:0071555">
    <property type="term" value="P:cell wall organization"/>
    <property type="evidence" value="ECO:0007669"/>
    <property type="project" value="UniProtKB-KW"/>
</dbReference>
<dbReference type="Proteomes" id="UP000053555">
    <property type="component" value="Unassembled WGS sequence"/>
</dbReference>
<dbReference type="GO" id="GO:0005975">
    <property type="term" value="P:carbohydrate metabolic process"/>
    <property type="evidence" value="ECO:0007669"/>
    <property type="project" value="InterPro"/>
</dbReference>
<dbReference type="InterPro" id="IPR006626">
    <property type="entry name" value="PbH1"/>
</dbReference>
<evidence type="ECO:0000256" key="7">
    <source>
        <dbReference type="ARBA" id="ARBA00023316"/>
    </source>
</evidence>
<keyword evidence="5 9" id="KW-0378">Hydrolase</keyword>
<dbReference type="Pfam" id="PF00295">
    <property type="entry name" value="Glyco_hydro_28"/>
    <property type="match status" value="2"/>
</dbReference>
<evidence type="ECO:0000256" key="4">
    <source>
        <dbReference type="ARBA" id="ARBA00022525"/>
    </source>
</evidence>
<evidence type="ECO:0000256" key="8">
    <source>
        <dbReference type="PROSITE-ProRule" id="PRU10052"/>
    </source>
</evidence>
<evidence type="ECO:0000256" key="9">
    <source>
        <dbReference type="RuleBase" id="RU361169"/>
    </source>
</evidence>
<dbReference type="Gene3D" id="2.160.20.10">
    <property type="entry name" value="Single-stranded right-handed beta-helix, Pectin lyase-like"/>
    <property type="match status" value="1"/>
</dbReference>
<feature type="active site" evidence="8">
    <location>
        <position position="254"/>
    </location>
</feature>
<reference evidence="10" key="1">
    <citation type="submission" date="2014-07" db="EMBL/GenBank/DDBJ databases">
        <title>Identification of a novel salt tolerance gene in wild soybean by whole-genome sequencing.</title>
        <authorList>
            <person name="Lam H.-M."/>
            <person name="Qi X."/>
            <person name="Li M.-W."/>
            <person name="Liu X."/>
            <person name="Xie M."/>
            <person name="Ni M."/>
            <person name="Xu X."/>
        </authorList>
    </citation>
    <scope>NUCLEOTIDE SEQUENCE [LARGE SCALE GENOMIC DNA]</scope>
    <source>
        <tissue evidence="10">Root</tissue>
    </source>
</reference>
<comment type="similarity">
    <text evidence="2 9">Belongs to the glycosyl hydrolase 28 family.</text>
</comment>
<evidence type="ECO:0000256" key="1">
    <source>
        <dbReference type="ARBA" id="ARBA00004191"/>
    </source>
</evidence>
<dbReference type="GO" id="GO:0004650">
    <property type="term" value="F:polygalacturonase activity"/>
    <property type="evidence" value="ECO:0007669"/>
    <property type="project" value="UniProtKB-EC"/>
</dbReference>
<evidence type="ECO:0000256" key="5">
    <source>
        <dbReference type="ARBA" id="ARBA00022801"/>
    </source>
</evidence>
<dbReference type="PANTHER" id="PTHR31375">
    <property type="match status" value="1"/>
</dbReference>
<evidence type="ECO:0000256" key="3">
    <source>
        <dbReference type="ARBA" id="ARBA00022512"/>
    </source>
</evidence>
<comment type="subcellular location">
    <subcellularLocation>
        <location evidence="1">Secreted</location>
        <location evidence="1">Cell wall</location>
    </subcellularLocation>
</comment>
<dbReference type="InterPro" id="IPR012334">
    <property type="entry name" value="Pectin_lyas_fold"/>
</dbReference>
<dbReference type="InterPro" id="IPR000743">
    <property type="entry name" value="Glyco_hydro_28"/>
</dbReference>
<name>A0A0B2RJE5_GLYSO</name>
<keyword evidence="6 9" id="KW-0326">Glycosidase</keyword>
<dbReference type="InterPro" id="IPR011050">
    <property type="entry name" value="Pectin_lyase_fold/virulence"/>
</dbReference>
<protein>
    <submittedName>
        <fullName evidence="10">Putative polygalacturonase</fullName>
        <ecNumber evidence="10">3.2.1.15</ecNumber>
    </submittedName>
</protein>
<accession>A0A0B2RJE5</accession>
<keyword evidence="3" id="KW-0134">Cell wall</keyword>
<dbReference type="AlphaFoldDB" id="A0A0B2RJE5"/>
<proteinExistence type="inferred from homology"/>
<dbReference type="SUPFAM" id="SSF51126">
    <property type="entry name" value="Pectin lyase-like"/>
    <property type="match status" value="1"/>
</dbReference>
<dbReference type="SMART" id="SM00710">
    <property type="entry name" value="PbH1"/>
    <property type="match status" value="4"/>
</dbReference>
<organism evidence="10">
    <name type="scientific">Glycine soja</name>
    <name type="common">Wild soybean</name>
    <dbReference type="NCBI Taxonomy" id="3848"/>
    <lineage>
        <taxon>Eukaryota</taxon>
        <taxon>Viridiplantae</taxon>
        <taxon>Streptophyta</taxon>
        <taxon>Embryophyta</taxon>
        <taxon>Tracheophyta</taxon>
        <taxon>Spermatophyta</taxon>
        <taxon>Magnoliopsida</taxon>
        <taxon>eudicotyledons</taxon>
        <taxon>Gunneridae</taxon>
        <taxon>Pentapetalae</taxon>
        <taxon>rosids</taxon>
        <taxon>fabids</taxon>
        <taxon>Fabales</taxon>
        <taxon>Fabaceae</taxon>
        <taxon>Papilionoideae</taxon>
        <taxon>50 kb inversion clade</taxon>
        <taxon>NPAAA clade</taxon>
        <taxon>indigoferoid/millettioid clade</taxon>
        <taxon>Phaseoleae</taxon>
        <taxon>Glycine</taxon>
        <taxon>Glycine subgen. Soja</taxon>
    </lineage>
</organism>
<evidence type="ECO:0000313" key="10">
    <source>
        <dbReference type="EMBL" id="KHN32449.1"/>
    </source>
</evidence>